<comment type="similarity">
    <text evidence="2">Belongs to the DODA-type extradiol aromatic ring-opening dioxygenase family.</text>
</comment>
<evidence type="ECO:0000256" key="1">
    <source>
        <dbReference type="ARBA" id="ARBA00001947"/>
    </source>
</evidence>
<dbReference type="SUPFAM" id="SSF53213">
    <property type="entry name" value="LigB-like"/>
    <property type="match status" value="1"/>
</dbReference>
<evidence type="ECO:0000313" key="8">
    <source>
        <dbReference type="Proteomes" id="UP000773462"/>
    </source>
</evidence>
<reference evidence="7 8" key="1">
    <citation type="submission" date="2021-03" db="EMBL/GenBank/DDBJ databases">
        <title>Genomic Encyclopedia of Type Strains, Phase IV (KMG-IV): sequencing the most valuable type-strain genomes for metagenomic binning, comparative biology and taxonomic classification.</title>
        <authorList>
            <person name="Goeker M."/>
        </authorList>
    </citation>
    <scope>NUCLEOTIDE SEQUENCE [LARGE SCALE GENOMIC DNA]</scope>
    <source>
        <strain evidence="7 8">DSM 101953</strain>
    </source>
</reference>
<evidence type="ECO:0000256" key="4">
    <source>
        <dbReference type="ARBA" id="ARBA00022833"/>
    </source>
</evidence>
<keyword evidence="8" id="KW-1185">Reference proteome</keyword>
<dbReference type="InterPro" id="IPR004183">
    <property type="entry name" value="Xdiol_dOase_suB"/>
</dbReference>
<keyword evidence="3" id="KW-0479">Metal-binding</keyword>
<evidence type="ECO:0000256" key="2">
    <source>
        <dbReference type="ARBA" id="ARBA00007581"/>
    </source>
</evidence>
<keyword evidence="4" id="KW-0862">Zinc</keyword>
<proteinExistence type="inferred from homology"/>
<evidence type="ECO:0000259" key="6">
    <source>
        <dbReference type="Pfam" id="PF02900"/>
    </source>
</evidence>
<dbReference type="Pfam" id="PF02900">
    <property type="entry name" value="LigB"/>
    <property type="match status" value="1"/>
</dbReference>
<evidence type="ECO:0000256" key="3">
    <source>
        <dbReference type="ARBA" id="ARBA00022723"/>
    </source>
</evidence>
<protein>
    <submittedName>
        <fullName evidence="7">4,5-DOPA dioxygenase extradiol</fullName>
        <ecNumber evidence="7">1.13.11.-</ecNumber>
    </submittedName>
</protein>
<comment type="caution">
    <text evidence="7">The sequence shown here is derived from an EMBL/GenBank/DDBJ whole genome shotgun (WGS) entry which is preliminary data.</text>
</comment>
<dbReference type="CDD" id="cd07363">
    <property type="entry name" value="45_DOPA_Dioxygenase"/>
    <property type="match status" value="1"/>
</dbReference>
<feature type="domain" description="Extradiol ring-cleavage dioxygenase class III enzyme subunit B" evidence="6">
    <location>
        <begin position="21"/>
        <end position="246"/>
    </location>
</feature>
<dbReference type="Proteomes" id="UP000773462">
    <property type="component" value="Unassembled WGS sequence"/>
</dbReference>
<dbReference type="Gene3D" id="3.40.830.10">
    <property type="entry name" value="LigB-like"/>
    <property type="match status" value="1"/>
</dbReference>
<dbReference type="EMBL" id="JAGGLV010000031">
    <property type="protein sequence ID" value="MBP2115760.1"/>
    <property type="molecule type" value="Genomic_DNA"/>
</dbReference>
<dbReference type="InterPro" id="IPR014436">
    <property type="entry name" value="Extradiol_dOase_DODA"/>
</dbReference>
<dbReference type="PANTHER" id="PTHR30096">
    <property type="entry name" value="4,5-DOPA DIOXYGENASE EXTRADIOL-LIKE PROTEIN"/>
    <property type="match status" value="1"/>
</dbReference>
<dbReference type="PIRSF" id="PIRSF006157">
    <property type="entry name" value="Doxgns_DODA"/>
    <property type="match status" value="1"/>
</dbReference>
<gene>
    <name evidence="7" type="ORF">J2Z70_005959</name>
</gene>
<sequence>MMPSYFFAHGAPSIVLEDNAYTKLLKEFKDHMPKPKAIVLFSAHWEEPVQSVGAAATYDTIYDFGGFQDELYQMTYPAHGDPALVEQIQKLLTAGGVKNVRDEQRGLDHGAWAVLKLLYPEADIPVVAMSVNRDLPNAQQYEIGKALAALREQDVLIIASGGTVHNLRRLNWNSEEVNGWAEQFDHWIQEKVGAWDTEALFQYEELAPYAEMAVPTSEHFIPLFIAMGAGDPGRNAQLLHRSYQYGNLSLSCWQFN</sequence>
<keyword evidence="7" id="KW-0223">Dioxygenase</keyword>
<accession>A0ABS4P0C0</accession>
<name>A0ABS4P0C0_9BACL</name>
<comment type="cofactor">
    <cofactor evidence="1">
        <name>Zn(2+)</name>
        <dbReference type="ChEBI" id="CHEBI:29105"/>
    </cofactor>
</comment>
<keyword evidence="5 7" id="KW-0560">Oxidoreductase</keyword>
<evidence type="ECO:0000256" key="5">
    <source>
        <dbReference type="ARBA" id="ARBA00023002"/>
    </source>
</evidence>
<dbReference type="EC" id="1.13.11.-" evidence="7"/>
<organism evidence="7 8">
    <name type="scientific">Paenibacillus silagei</name>
    <dbReference type="NCBI Taxonomy" id="1670801"/>
    <lineage>
        <taxon>Bacteria</taxon>
        <taxon>Bacillati</taxon>
        <taxon>Bacillota</taxon>
        <taxon>Bacilli</taxon>
        <taxon>Bacillales</taxon>
        <taxon>Paenibacillaceae</taxon>
        <taxon>Paenibacillus</taxon>
    </lineage>
</organism>
<dbReference type="RefSeq" id="WP_209878905.1">
    <property type="nucleotide sequence ID" value="NZ_JAGGLV010000031.1"/>
</dbReference>
<dbReference type="PANTHER" id="PTHR30096:SF0">
    <property type="entry name" value="4,5-DOPA DIOXYGENASE EXTRADIOL-LIKE PROTEIN"/>
    <property type="match status" value="1"/>
</dbReference>
<dbReference type="GO" id="GO:0051213">
    <property type="term" value="F:dioxygenase activity"/>
    <property type="evidence" value="ECO:0007669"/>
    <property type="project" value="UniProtKB-KW"/>
</dbReference>
<evidence type="ECO:0000313" key="7">
    <source>
        <dbReference type="EMBL" id="MBP2115760.1"/>
    </source>
</evidence>